<evidence type="ECO:0000256" key="2">
    <source>
        <dbReference type="ARBA" id="ARBA00022692"/>
    </source>
</evidence>
<organism evidence="10 11">
    <name type="scientific">Leptotrombidium deliense</name>
    <dbReference type="NCBI Taxonomy" id="299467"/>
    <lineage>
        <taxon>Eukaryota</taxon>
        <taxon>Metazoa</taxon>
        <taxon>Ecdysozoa</taxon>
        <taxon>Arthropoda</taxon>
        <taxon>Chelicerata</taxon>
        <taxon>Arachnida</taxon>
        <taxon>Acari</taxon>
        <taxon>Acariformes</taxon>
        <taxon>Trombidiformes</taxon>
        <taxon>Prostigmata</taxon>
        <taxon>Anystina</taxon>
        <taxon>Parasitengona</taxon>
        <taxon>Trombiculoidea</taxon>
        <taxon>Trombiculidae</taxon>
        <taxon>Leptotrombidium</taxon>
    </lineage>
</organism>
<dbReference type="Gene3D" id="3.30.1680.10">
    <property type="entry name" value="ligand-binding face of the semaphorins, domain 2"/>
    <property type="match status" value="1"/>
</dbReference>
<comment type="caution">
    <text evidence="7">Lacks conserved residue(s) required for the propagation of feature annotation.</text>
</comment>
<dbReference type="GO" id="GO:0030335">
    <property type="term" value="P:positive regulation of cell migration"/>
    <property type="evidence" value="ECO:0007669"/>
    <property type="project" value="TreeGrafter"/>
</dbReference>
<keyword evidence="6" id="KW-1015">Disulfide bond</keyword>
<dbReference type="SUPFAM" id="SSF103575">
    <property type="entry name" value="Plexin repeat"/>
    <property type="match status" value="1"/>
</dbReference>
<evidence type="ECO:0000313" key="11">
    <source>
        <dbReference type="Proteomes" id="UP000288716"/>
    </source>
</evidence>
<dbReference type="InterPro" id="IPR015943">
    <property type="entry name" value="WD40/YVTN_repeat-like_dom_sf"/>
</dbReference>
<dbReference type="Pfam" id="PF23260">
    <property type="entry name" value="TSP1_2"/>
    <property type="match status" value="1"/>
</dbReference>
<keyword evidence="4" id="KW-0524">Neurogenesis</keyword>
<comment type="subcellular location">
    <subcellularLocation>
        <location evidence="1">Membrane</location>
        <topology evidence="1">Single-pass membrane protein</topology>
    </subcellularLocation>
</comment>
<dbReference type="Proteomes" id="UP000288716">
    <property type="component" value="Unassembled WGS sequence"/>
</dbReference>
<dbReference type="SMART" id="SM00209">
    <property type="entry name" value="TSP1"/>
    <property type="match status" value="4"/>
</dbReference>
<evidence type="ECO:0000256" key="3">
    <source>
        <dbReference type="ARBA" id="ARBA00022737"/>
    </source>
</evidence>
<keyword evidence="8" id="KW-0472">Membrane</keyword>
<dbReference type="InterPro" id="IPR057563">
    <property type="entry name" value="Sema5A/B-like_TSP-1"/>
</dbReference>
<dbReference type="InterPro" id="IPR000884">
    <property type="entry name" value="TSP1_rpt"/>
</dbReference>
<reference evidence="10 11" key="1">
    <citation type="journal article" date="2018" name="Gigascience">
        <title>Genomes of trombidid mites reveal novel predicted allergens and laterally-transferred genes associated with secondary metabolism.</title>
        <authorList>
            <person name="Dong X."/>
            <person name="Chaisiri K."/>
            <person name="Xia D."/>
            <person name="Armstrong S.D."/>
            <person name="Fang Y."/>
            <person name="Donnelly M.J."/>
            <person name="Kadowaki T."/>
            <person name="McGarry J.W."/>
            <person name="Darby A.C."/>
            <person name="Makepeace B.L."/>
        </authorList>
    </citation>
    <scope>NUCLEOTIDE SEQUENCE [LARGE SCALE GENOMIC DNA]</scope>
    <source>
        <strain evidence="10">UoL-UT</strain>
    </source>
</reference>
<dbReference type="EMBL" id="NCKV01002480">
    <property type="protein sequence ID" value="RWS26781.1"/>
    <property type="molecule type" value="Genomic_DNA"/>
</dbReference>
<keyword evidence="11" id="KW-1185">Reference proteome</keyword>
<accession>A0A443SGX3</accession>
<dbReference type="Pfam" id="PF00090">
    <property type="entry name" value="TSP_1"/>
    <property type="match status" value="4"/>
</dbReference>
<evidence type="ECO:0000313" key="10">
    <source>
        <dbReference type="EMBL" id="RWS26781.1"/>
    </source>
</evidence>
<dbReference type="GO" id="GO:0071526">
    <property type="term" value="P:semaphorin-plexin signaling pathway"/>
    <property type="evidence" value="ECO:0007669"/>
    <property type="project" value="TreeGrafter"/>
</dbReference>
<keyword evidence="2 8" id="KW-0812">Transmembrane</keyword>
<dbReference type="Pfam" id="PF01403">
    <property type="entry name" value="Sema"/>
    <property type="match status" value="1"/>
</dbReference>
<dbReference type="InterPro" id="IPR036383">
    <property type="entry name" value="TSP1_rpt_sf"/>
</dbReference>
<dbReference type="GO" id="GO:0007411">
    <property type="term" value="P:axon guidance"/>
    <property type="evidence" value="ECO:0007669"/>
    <property type="project" value="TreeGrafter"/>
</dbReference>
<name>A0A443SGX3_9ACAR</name>
<dbReference type="Gene3D" id="2.130.10.10">
    <property type="entry name" value="YVTN repeat-like/Quinoprotein amine dehydrogenase"/>
    <property type="match status" value="1"/>
</dbReference>
<dbReference type="GO" id="GO:0045499">
    <property type="term" value="F:chemorepellent activity"/>
    <property type="evidence" value="ECO:0007669"/>
    <property type="project" value="TreeGrafter"/>
</dbReference>
<dbReference type="InterPro" id="IPR027231">
    <property type="entry name" value="Semaphorin"/>
</dbReference>
<evidence type="ECO:0000256" key="8">
    <source>
        <dbReference type="SAM" id="Phobius"/>
    </source>
</evidence>
<proteinExistence type="predicted"/>
<protein>
    <submittedName>
        <fullName evidence="10">Semaphorin-5A-like protein</fullName>
    </submittedName>
</protein>
<dbReference type="PANTHER" id="PTHR11036:SF79">
    <property type="entry name" value="SEMAPHORIN 5C, ISOFORM A"/>
    <property type="match status" value="1"/>
</dbReference>
<evidence type="ECO:0000256" key="1">
    <source>
        <dbReference type="ARBA" id="ARBA00004167"/>
    </source>
</evidence>
<dbReference type="AlphaFoldDB" id="A0A443SGX3"/>
<evidence type="ECO:0000256" key="7">
    <source>
        <dbReference type="PROSITE-ProRule" id="PRU00352"/>
    </source>
</evidence>
<dbReference type="PANTHER" id="PTHR11036">
    <property type="entry name" value="SEMAPHORIN"/>
    <property type="match status" value="1"/>
</dbReference>
<gene>
    <name evidence="10" type="ORF">B4U80_09700</name>
</gene>
<comment type="caution">
    <text evidence="10">The sequence shown here is derived from an EMBL/GenBank/DDBJ whole genome shotgun (WGS) entry which is preliminary data.</text>
</comment>
<evidence type="ECO:0000256" key="4">
    <source>
        <dbReference type="ARBA" id="ARBA00022902"/>
    </source>
</evidence>
<evidence type="ECO:0000259" key="9">
    <source>
        <dbReference type="PROSITE" id="PS51004"/>
    </source>
</evidence>
<feature type="domain" description="Sema" evidence="9">
    <location>
        <begin position="1"/>
        <end position="416"/>
    </location>
</feature>
<dbReference type="STRING" id="299467.A0A443SGX3"/>
<dbReference type="PROSITE" id="PS50092">
    <property type="entry name" value="TSP1"/>
    <property type="match status" value="3"/>
</dbReference>
<dbReference type="VEuPathDB" id="VectorBase:LDEU005259"/>
<dbReference type="FunFam" id="2.20.100.10:FF:000007">
    <property type="entry name" value="Thrombospondin 1"/>
    <property type="match status" value="1"/>
</dbReference>
<dbReference type="PRINTS" id="PR01705">
    <property type="entry name" value="TSP1REPEAT"/>
</dbReference>
<feature type="transmembrane region" description="Helical" evidence="8">
    <location>
        <begin position="833"/>
        <end position="860"/>
    </location>
</feature>
<dbReference type="InterPro" id="IPR001627">
    <property type="entry name" value="Semap_dom"/>
</dbReference>
<evidence type="ECO:0000256" key="5">
    <source>
        <dbReference type="ARBA" id="ARBA00022989"/>
    </source>
</evidence>
<keyword evidence="3" id="KW-0677">Repeat</keyword>
<dbReference type="PROSITE" id="PS51004">
    <property type="entry name" value="SEMA"/>
    <property type="match status" value="1"/>
</dbReference>
<dbReference type="SMART" id="SM00630">
    <property type="entry name" value="Sema"/>
    <property type="match status" value="1"/>
</dbReference>
<sequence length="950" mass="108165">MSSGCRDNLIRLSLENFQKSPQKEIAYWPPSKESVHDCKVRGQSEELCHNYIKVILMNKRSSQRPEDIFVCGTNAFKPECSWRKSDAIGTVIRREEGITKSPFSPTWNFTSLLTSEGTYYYAGALDFMGRDTAIIGNLSSKLLRTERVNAKWLNTDANFVSSFEDESYVYFIFRESAVEYINCGKAIYSRIGRVCKNDKGGVEYWNTFVKARLNCSIPGQFPFYFNEIQNAVYLPNEQKFYAIFSTPDIHGSAICSFSNDAISKAFGGGFKYQPTSRSSWEAVYDNEARHQFQCERDISHVDNDAIQMQRKFQLMDESVSSQNGMPSVLETHEKFTHIAVDTTTTKGNYSVDVIFVITKKNKLRRYALWPFSTKACFINEITITSRKDDVVLTMKLLKDTNSLYIGTKYEIIRITLSDCEAFATKDECLRSMDPYCGWNSKKFKCISSPVNKRHWNQNEDISCSDDKNYVWSPWSEWEECNHVSGSFGDRCWCRWQQCEGIGCPSVSKRIEVSNCTRHGGWTDWSEWSPCSTTCGSGYQTRSRSCSNPSPDFGGRNCFGLSKERRNCSGNPPCLPSTTTNMPENVEVKHYMWSDWGQWERCSANCGGGIQLKRRKCLSSECVGCETMWQLCNTHPCKEVKHSTEWSKWYSSNLTNDGMGRNEERFKFTCRGTTMNETDLQVSIRREDRLVDFRDLNKKWSECSVSCGGGVQFLWNGDTYLKRTCNAEISCDEPTQWSKWSPCNNGHQFRFRDCSHVISNCKKGKQIEKVACVTSVKEGSTTLSDNSVQLLDDKLDYNDTLNEIDSLVKTHNGVKVAGVMLKSQTQVGKQNNSVSYTIVVIICILLVCVSVLFSSFLTYYIMRKKSLADERHQRLSLKLFNNSNKPATNAYVSASDFKANNCNNAQHASSLLPSSSFPHSSSPLLYSPIKEATIKRASTIRAKLNSDQIFE</sequence>
<dbReference type="SUPFAM" id="SSF101912">
    <property type="entry name" value="Sema domain"/>
    <property type="match status" value="1"/>
</dbReference>
<dbReference type="SUPFAM" id="SSF82895">
    <property type="entry name" value="TSP-1 type 1 repeat"/>
    <property type="match status" value="2"/>
</dbReference>
<keyword evidence="5 8" id="KW-1133">Transmembrane helix</keyword>
<dbReference type="InterPro" id="IPR036352">
    <property type="entry name" value="Semap_dom_sf"/>
</dbReference>
<dbReference type="GO" id="GO:0005886">
    <property type="term" value="C:plasma membrane"/>
    <property type="evidence" value="ECO:0007669"/>
    <property type="project" value="TreeGrafter"/>
</dbReference>
<dbReference type="OrthoDB" id="9988752at2759"/>
<evidence type="ECO:0000256" key="6">
    <source>
        <dbReference type="ARBA" id="ARBA00023157"/>
    </source>
</evidence>
<dbReference type="Gene3D" id="2.20.100.10">
    <property type="entry name" value="Thrombospondin type-1 (TSP1) repeat"/>
    <property type="match status" value="2"/>
</dbReference>
<dbReference type="GO" id="GO:0030215">
    <property type="term" value="F:semaphorin receptor binding"/>
    <property type="evidence" value="ECO:0007669"/>
    <property type="project" value="InterPro"/>
</dbReference>